<keyword evidence="2" id="KW-0732">Signal</keyword>
<dbReference type="GeneID" id="36395681"/>
<evidence type="ECO:0000313" key="3">
    <source>
        <dbReference type="EMBL" id="CEG50483.1"/>
    </source>
</evidence>
<organism evidence="3 4">
    <name type="scientific">Plasmopara halstedii</name>
    <name type="common">Downy mildew of sunflower</name>
    <dbReference type="NCBI Taxonomy" id="4781"/>
    <lineage>
        <taxon>Eukaryota</taxon>
        <taxon>Sar</taxon>
        <taxon>Stramenopiles</taxon>
        <taxon>Oomycota</taxon>
        <taxon>Peronosporomycetes</taxon>
        <taxon>Peronosporales</taxon>
        <taxon>Peronosporaceae</taxon>
        <taxon>Plasmopara</taxon>
    </lineage>
</organism>
<accession>A0A0N7L8P9</accession>
<evidence type="ECO:0008006" key="5">
    <source>
        <dbReference type="Google" id="ProtNLM"/>
    </source>
</evidence>
<dbReference type="AlphaFoldDB" id="A0A0N7L8P9"/>
<dbReference type="STRING" id="4781.A0A0N7L8P9"/>
<dbReference type="RefSeq" id="XP_024586852.1">
    <property type="nucleotide sequence ID" value="XM_024718135.1"/>
</dbReference>
<sequence>MPWLMHFSLALTGLSLSTSRPSLSRVATREELVWAYASVYEVTDVPSDIVVSHVHAQKDESYSSTGGGAVRRRKKTVSIDMNVMVDGCMTNSGTIGKDPSREKNKRATKKSTPSSILRTPDQGRSFINDESDQEQDISSEFVNVVAYNEESDVDVIRLRHFLDVVT</sequence>
<evidence type="ECO:0000256" key="1">
    <source>
        <dbReference type="SAM" id="MobiDB-lite"/>
    </source>
</evidence>
<evidence type="ECO:0000256" key="2">
    <source>
        <dbReference type="SAM" id="SignalP"/>
    </source>
</evidence>
<dbReference type="EMBL" id="CCYD01000116">
    <property type="protein sequence ID" value="CEG50483.1"/>
    <property type="molecule type" value="Genomic_DNA"/>
</dbReference>
<feature type="region of interest" description="Disordered" evidence="1">
    <location>
        <begin position="90"/>
        <end position="134"/>
    </location>
</feature>
<name>A0A0N7L8P9_PLAHL</name>
<dbReference type="Proteomes" id="UP000054928">
    <property type="component" value="Unassembled WGS sequence"/>
</dbReference>
<protein>
    <recommendedName>
        <fullName evidence="5">RxLR-like protein</fullName>
    </recommendedName>
</protein>
<proteinExistence type="predicted"/>
<dbReference type="OrthoDB" id="423296at2759"/>
<evidence type="ECO:0000313" key="4">
    <source>
        <dbReference type="Proteomes" id="UP000054928"/>
    </source>
</evidence>
<reference evidence="4" key="1">
    <citation type="submission" date="2014-09" db="EMBL/GenBank/DDBJ databases">
        <authorList>
            <person name="Sharma Rahul"/>
            <person name="Thines Marco"/>
        </authorList>
    </citation>
    <scope>NUCLEOTIDE SEQUENCE [LARGE SCALE GENOMIC DNA]</scope>
</reference>
<feature type="chain" id="PRO_5006015152" description="RxLR-like protein" evidence="2">
    <location>
        <begin position="20"/>
        <end position="166"/>
    </location>
</feature>
<keyword evidence="4" id="KW-1185">Reference proteome</keyword>
<feature type="signal peptide" evidence="2">
    <location>
        <begin position="1"/>
        <end position="19"/>
    </location>
</feature>